<accession>A0A644STD1</accession>
<name>A0A644STD1_9ZZZZ</name>
<dbReference type="InterPro" id="IPR025508">
    <property type="entry name" value="DUF4395"/>
</dbReference>
<dbReference type="AlphaFoldDB" id="A0A644STD1"/>
<evidence type="ECO:0000256" key="1">
    <source>
        <dbReference type="SAM" id="Phobius"/>
    </source>
</evidence>
<feature type="transmembrane region" description="Helical" evidence="1">
    <location>
        <begin position="88"/>
        <end position="106"/>
    </location>
</feature>
<keyword evidence="1" id="KW-0812">Transmembrane</keyword>
<reference evidence="3" key="1">
    <citation type="submission" date="2019-08" db="EMBL/GenBank/DDBJ databases">
        <authorList>
            <person name="Kucharzyk K."/>
            <person name="Murdoch R.W."/>
            <person name="Higgins S."/>
            <person name="Loffler F."/>
        </authorList>
    </citation>
    <scope>NUCLEOTIDE SEQUENCE</scope>
</reference>
<dbReference type="EMBL" id="VSSQ01000003">
    <property type="protein sequence ID" value="MPL56942.1"/>
    <property type="molecule type" value="Genomic_DNA"/>
</dbReference>
<feature type="domain" description="DUF4395" evidence="2">
    <location>
        <begin position="17"/>
        <end position="139"/>
    </location>
</feature>
<evidence type="ECO:0000313" key="3">
    <source>
        <dbReference type="EMBL" id="MPL56942.1"/>
    </source>
</evidence>
<proteinExistence type="predicted"/>
<sequence length="145" mass="16736">MRTFFYLIIKISFMPTENKIRITAFLVFILTILYITTHSVWIPFFLLIDFALRGSGYGKWSVLGFLAEKIVSIFNLEQKPIYFPPKQFAAQVGFIFSLTLLVFNLLEINSIIVSGILLICAGLEAFFNFCVGCYVYNAYYHIKNK</sequence>
<gene>
    <name evidence="3" type="ORF">SDC9_02433</name>
</gene>
<comment type="caution">
    <text evidence="3">The sequence shown here is derived from an EMBL/GenBank/DDBJ whole genome shotgun (WGS) entry which is preliminary data.</text>
</comment>
<keyword evidence="1" id="KW-0472">Membrane</keyword>
<evidence type="ECO:0000259" key="2">
    <source>
        <dbReference type="Pfam" id="PF14340"/>
    </source>
</evidence>
<feature type="transmembrane region" description="Helical" evidence="1">
    <location>
        <begin position="112"/>
        <end position="136"/>
    </location>
</feature>
<dbReference type="Pfam" id="PF14340">
    <property type="entry name" value="DUF4395"/>
    <property type="match status" value="1"/>
</dbReference>
<keyword evidence="1" id="KW-1133">Transmembrane helix</keyword>
<feature type="transmembrane region" description="Helical" evidence="1">
    <location>
        <begin position="20"/>
        <end position="48"/>
    </location>
</feature>
<protein>
    <recommendedName>
        <fullName evidence="2">DUF4395 domain-containing protein</fullName>
    </recommendedName>
</protein>
<organism evidence="3">
    <name type="scientific">bioreactor metagenome</name>
    <dbReference type="NCBI Taxonomy" id="1076179"/>
    <lineage>
        <taxon>unclassified sequences</taxon>
        <taxon>metagenomes</taxon>
        <taxon>ecological metagenomes</taxon>
    </lineage>
</organism>